<gene>
    <name evidence="2" type="ORF">N825_12970</name>
</gene>
<dbReference type="GO" id="GO:0004803">
    <property type="term" value="F:transposase activity"/>
    <property type="evidence" value="ECO:0007669"/>
    <property type="project" value="InterPro"/>
</dbReference>
<evidence type="ECO:0008006" key="4">
    <source>
        <dbReference type="Google" id="ProtNLM"/>
    </source>
</evidence>
<evidence type="ECO:0000256" key="1">
    <source>
        <dbReference type="SAM" id="Coils"/>
    </source>
</evidence>
<dbReference type="RefSeq" id="WP_037457052.1">
    <property type="nucleotide sequence ID" value="NZ_AVFL01000018.1"/>
</dbReference>
<dbReference type="OrthoDB" id="9809060at2"/>
<dbReference type="SUPFAM" id="SSF46689">
    <property type="entry name" value="Homeodomain-like"/>
    <property type="match status" value="1"/>
</dbReference>
<dbReference type="AlphaFoldDB" id="W9H1B2"/>
<name>W9H1B2_9PROT</name>
<dbReference type="GO" id="GO:0006313">
    <property type="term" value="P:DNA transposition"/>
    <property type="evidence" value="ECO:0007669"/>
    <property type="project" value="InterPro"/>
</dbReference>
<dbReference type="InterPro" id="IPR009057">
    <property type="entry name" value="Homeodomain-like_sf"/>
</dbReference>
<organism evidence="2 3">
    <name type="scientific">Skermanella stibiiresistens SB22</name>
    <dbReference type="NCBI Taxonomy" id="1385369"/>
    <lineage>
        <taxon>Bacteria</taxon>
        <taxon>Pseudomonadati</taxon>
        <taxon>Pseudomonadota</taxon>
        <taxon>Alphaproteobacteria</taxon>
        <taxon>Rhodospirillales</taxon>
        <taxon>Azospirillaceae</taxon>
        <taxon>Skermanella</taxon>
    </lineage>
</organism>
<dbReference type="STRING" id="1385369.N825_12970"/>
<dbReference type="Pfam" id="PF01527">
    <property type="entry name" value="HTH_Tnp_1"/>
    <property type="match status" value="1"/>
</dbReference>
<evidence type="ECO:0000313" key="3">
    <source>
        <dbReference type="Proteomes" id="UP000019486"/>
    </source>
</evidence>
<protein>
    <recommendedName>
        <fullName evidence="4">Transposase</fullName>
    </recommendedName>
</protein>
<evidence type="ECO:0000313" key="2">
    <source>
        <dbReference type="EMBL" id="EWY38502.1"/>
    </source>
</evidence>
<dbReference type="InterPro" id="IPR002514">
    <property type="entry name" value="Transposase_8"/>
</dbReference>
<keyword evidence="3" id="KW-1185">Reference proteome</keyword>
<comment type="caution">
    <text evidence="2">The sequence shown here is derived from an EMBL/GenBank/DDBJ whole genome shotgun (WGS) entry which is preliminary data.</text>
</comment>
<reference evidence="2 3" key="1">
    <citation type="submission" date="2013-08" db="EMBL/GenBank/DDBJ databases">
        <title>The genome sequence of Skermanella stibiiresistens.</title>
        <authorList>
            <person name="Zhu W."/>
            <person name="Wang G."/>
        </authorList>
    </citation>
    <scope>NUCLEOTIDE SEQUENCE [LARGE SCALE GENOMIC DNA]</scope>
    <source>
        <strain evidence="2 3">SB22</strain>
    </source>
</reference>
<sequence>MPRKSYADDIRRRVVQDLEEGAPVGEVIRKYGIAEATVYRWRNRFSRAALSRDPENLRLEEENRRLRDLYTEAALENQALRERLQRR</sequence>
<feature type="coiled-coil region" evidence="1">
    <location>
        <begin position="56"/>
        <end position="83"/>
    </location>
</feature>
<dbReference type="EMBL" id="AVFL01000018">
    <property type="protein sequence ID" value="EWY38502.1"/>
    <property type="molecule type" value="Genomic_DNA"/>
</dbReference>
<dbReference type="GO" id="GO:0003677">
    <property type="term" value="F:DNA binding"/>
    <property type="evidence" value="ECO:0007669"/>
    <property type="project" value="InterPro"/>
</dbReference>
<proteinExistence type="predicted"/>
<keyword evidence="1" id="KW-0175">Coiled coil</keyword>
<accession>W9H1B2</accession>
<dbReference type="Proteomes" id="UP000019486">
    <property type="component" value="Unassembled WGS sequence"/>
</dbReference>
<dbReference type="Gene3D" id="1.10.10.60">
    <property type="entry name" value="Homeodomain-like"/>
    <property type="match status" value="1"/>
</dbReference>